<dbReference type="Pfam" id="PF05368">
    <property type="entry name" value="NmrA"/>
    <property type="match status" value="1"/>
</dbReference>
<dbReference type="PANTHER" id="PTHR43162:SF1">
    <property type="entry name" value="PRESTALK A DIFFERENTIATION PROTEIN A"/>
    <property type="match status" value="1"/>
</dbReference>
<evidence type="ECO:0000313" key="2">
    <source>
        <dbReference type="EMBL" id="CEO60512.1"/>
    </source>
</evidence>
<dbReference type="InterPro" id="IPR036291">
    <property type="entry name" value="NAD(P)-bd_dom_sf"/>
</dbReference>
<protein>
    <recommendedName>
        <fullName evidence="1">NmrA-like domain-containing protein</fullName>
    </recommendedName>
</protein>
<accession>A0A0F7VJY3</accession>
<dbReference type="OrthoDB" id="419598at2759"/>
<dbReference type="Proteomes" id="UP000042958">
    <property type="component" value="Unassembled WGS sequence"/>
</dbReference>
<keyword evidence="3" id="KW-1185">Reference proteome</keyword>
<dbReference type="EMBL" id="CDHK01000004">
    <property type="protein sequence ID" value="CEO60512.1"/>
    <property type="molecule type" value="Genomic_DNA"/>
</dbReference>
<dbReference type="AlphaFoldDB" id="A0A0F7VJY3"/>
<organism evidence="2 3">
    <name type="scientific">Penicillium brasilianum</name>
    <dbReference type="NCBI Taxonomy" id="104259"/>
    <lineage>
        <taxon>Eukaryota</taxon>
        <taxon>Fungi</taxon>
        <taxon>Dikarya</taxon>
        <taxon>Ascomycota</taxon>
        <taxon>Pezizomycotina</taxon>
        <taxon>Eurotiomycetes</taxon>
        <taxon>Eurotiomycetidae</taxon>
        <taxon>Eurotiales</taxon>
        <taxon>Aspergillaceae</taxon>
        <taxon>Penicillium</taxon>
    </lineage>
</organism>
<dbReference type="Gene3D" id="3.40.50.720">
    <property type="entry name" value="NAD(P)-binding Rossmann-like Domain"/>
    <property type="match status" value="1"/>
</dbReference>
<dbReference type="SUPFAM" id="SSF51735">
    <property type="entry name" value="NAD(P)-binding Rossmann-fold domains"/>
    <property type="match status" value="1"/>
</dbReference>
<name>A0A0F7VJY3_PENBI</name>
<feature type="domain" description="NmrA-like" evidence="1">
    <location>
        <begin position="6"/>
        <end position="248"/>
    </location>
</feature>
<dbReference type="InterPro" id="IPR051604">
    <property type="entry name" value="Ergot_Alk_Oxidoreductase"/>
</dbReference>
<dbReference type="PANTHER" id="PTHR43162">
    <property type="match status" value="1"/>
</dbReference>
<evidence type="ECO:0000313" key="3">
    <source>
        <dbReference type="Proteomes" id="UP000042958"/>
    </source>
</evidence>
<reference evidence="3" key="1">
    <citation type="journal article" date="2015" name="Genome Announc.">
        <title>Draft genome sequence of the fungus Penicillium brasilianum MG11.</title>
        <authorList>
            <person name="Horn F."/>
            <person name="Linde J."/>
            <person name="Mattern D.J."/>
            <person name="Walther G."/>
            <person name="Guthke R."/>
            <person name="Brakhage A.A."/>
            <person name="Valiante V."/>
        </authorList>
    </citation>
    <scope>NUCLEOTIDE SEQUENCE [LARGE SCALE GENOMIC DNA]</scope>
    <source>
        <strain evidence="3">MG11</strain>
    </source>
</reference>
<sequence>MAIANSVIIFGPSGSVGSATALQVYRAGVKVTLALRDPRKPVPALIGISAEKVQADLTKPESIQAAVRQSGANSAFIYTIFGTPDHMRASIVALKEAGIEMVVLLSSYTIQSDIHSVSPDEYVPWVHAQVEISLEEIYGKDGFVAVRPCYFASNILWSNAGIQAGQVRHANPEAEYDWISPEDIGRVCGSILARGLKDRVVWLMGPEKMALKDAVGVVSRALGRVITVTKITAAEALEELVKNGTPEGTAGWIVRYITEDAGYEFKTAVFEEAAGNVLKYTHRVPVKFDQWVCENIRRFDA</sequence>
<proteinExistence type="predicted"/>
<evidence type="ECO:0000259" key="1">
    <source>
        <dbReference type="Pfam" id="PF05368"/>
    </source>
</evidence>
<gene>
    <name evidence="2" type="ORF">PMG11_05137</name>
</gene>
<dbReference type="STRING" id="104259.A0A0F7VJY3"/>
<dbReference type="InterPro" id="IPR008030">
    <property type="entry name" value="NmrA-like"/>
</dbReference>